<proteinExistence type="predicted"/>
<evidence type="ECO:0000256" key="1">
    <source>
        <dbReference type="SAM" id="MobiDB-lite"/>
    </source>
</evidence>
<dbReference type="RefSeq" id="XP_026284630.1">
    <property type="nucleotide sequence ID" value="XM_026428845.2"/>
</dbReference>
<protein>
    <submittedName>
        <fullName evidence="4">Uncharacterized protein LOC113210734</fullName>
    </submittedName>
</protein>
<sequence>MRIEGSWWMWASACLAVALTLIFPESMAAPLSERSGRDKLADGEDPISLPPPGTSSNDSSGLARPTLATPDLDELGADETLGPQERLLPDGSRTGSFVYVDAHGDLVRVKYVAGPAAGPRGFHLEERPVEGGRARAEPLQAEASGMAPLLLPPPKAVQRDPTPRPSDVFWQPRERADLIKAGLDQGPSRMRRRFQKETRSHG</sequence>
<reference evidence="4" key="1">
    <citation type="submission" date="2025-08" db="UniProtKB">
        <authorList>
            <consortium name="RefSeq"/>
        </authorList>
    </citation>
    <scope>IDENTIFICATION</scope>
    <source>
        <tissue evidence="4">Whole organism</tissue>
    </source>
</reference>
<dbReference type="AlphaFoldDB" id="A0A6J1SZ55"/>
<organism evidence="3 4">
    <name type="scientific">Frankliniella occidentalis</name>
    <name type="common">Western flower thrips</name>
    <name type="synonym">Euthrips occidentalis</name>
    <dbReference type="NCBI Taxonomy" id="133901"/>
    <lineage>
        <taxon>Eukaryota</taxon>
        <taxon>Metazoa</taxon>
        <taxon>Ecdysozoa</taxon>
        <taxon>Arthropoda</taxon>
        <taxon>Hexapoda</taxon>
        <taxon>Insecta</taxon>
        <taxon>Pterygota</taxon>
        <taxon>Neoptera</taxon>
        <taxon>Paraneoptera</taxon>
        <taxon>Thysanoptera</taxon>
        <taxon>Terebrantia</taxon>
        <taxon>Thripoidea</taxon>
        <taxon>Thripidae</taxon>
        <taxon>Frankliniella</taxon>
    </lineage>
</organism>
<dbReference type="OrthoDB" id="7789829at2759"/>
<dbReference type="GeneID" id="113210734"/>
<feature type="signal peptide" evidence="2">
    <location>
        <begin position="1"/>
        <end position="28"/>
    </location>
</feature>
<keyword evidence="3" id="KW-1185">Reference proteome</keyword>
<gene>
    <name evidence="4" type="primary">LOC113210734</name>
</gene>
<dbReference type="Proteomes" id="UP000504606">
    <property type="component" value="Unplaced"/>
</dbReference>
<evidence type="ECO:0000256" key="2">
    <source>
        <dbReference type="SAM" id="SignalP"/>
    </source>
</evidence>
<feature type="chain" id="PRO_5026985411" evidence="2">
    <location>
        <begin position="29"/>
        <end position="202"/>
    </location>
</feature>
<accession>A0A6J1SZ55</accession>
<dbReference type="KEGG" id="foc:113210734"/>
<feature type="region of interest" description="Disordered" evidence="1">
    <location>
        <begin position="34"/>
        <end position="89"/>
    </location>
</feature>
<name>A0A6J1SZ55_FRAOC</name>
<keyword evidence="2" id="KW-0732">Signal</keyword>
<evidence type="ECO:0000313" key="3">
    <source>
        <dbReference type="Proteomes" id="UP000504606"/>
    </source>
</evidence>
<feature type="region of interest" description="Disordered" evidence="1">
    <location>
        <begin position="144"/>
        <end position="202"/>
    </location>
</feature>
<evidence type="ECO:0000313" key="4">
    <source>
        <dbReference type="RefSeq" id="XP_026284630.1"/>
    </source>
</evidence>